<evidence type="ECO:0000256" key="1">
    <source>
        <dbReference type="SAM" id="MobiDB-lite"/>
    </source>
</evidence>
<dbReference type="Proteomes" id="UP000685013">
    <property type="component" value="Chromosome 14"/>
</dbReference>
<feature type="compositionally biased region" description="Basic residues" evidence="1">
    <location>
        <begin position="56"/>
        <end position="69"/>
    </location>
</feature>
<comment type="caution">
    <text evidence="2">The sequence shown here is derived from an EMBL/GenBank/DDBJ whole genome shotgun (WGS) entry which is preliminary data.</text>
</comment>
<feature type="compositionally biased region" description="Polar residues" evidence="1">
    <location>
        <begin position="70"/>
        <end position="80"/>
    </location>
</feature>
<dbReference type="EMBL" id="JAGKQH010000014">
    <property type="protein sequence ID" value="KAG6582711.1"/>
    <property type="molecule type" value="Genomic_DNA"/>
</dbReference>
<feature type="non-terminal residue" evidence="2">
    <location>
        <position position="1"/>
    </location>
</feature>
<evidence type="ECO:0000313" key="2">
    <source>
        <dbReference type="EMBL" id="KAG6582711.1"/>
    </source>
</evidence>
<dbReference type="AlphaFoldDB" id="A0AAV6MLU5"/>
<sequence length="80" mass="9234">MPTTDSNSWFSVADRISTFQKYPQSFKEFRRHWNFGPARPVDAHDSAFSPSMERTHGHHKLGARPHHNQLKSVKSCRSPS</sequence>
<evidence type="ECO:0000313" key="3">
    <source>
        <dbReference type="Proteomes" id="UP000685013"/>
    </source>
</evidence>
<keyword evidence="3" id="KW-1185">Reference proteome</keyword>
<name>A0AAV6MLU5_9ROSI</name>
<feature type="region of interest" description="Disordered" evidence="1">
    <location>
        <begin position="44"/>
        <end position="80"/>
    </location>
</feature>
<proteinExistence type="predicted"/>
<protein>
    <submittedName>
        <fullName evidence="2">Uncharacterized protein</fullName>
    </submittedName>
</protein>
<gene>
    <name evidence="2" type="ORF">SDJN03_22713</name>
</gene>
<accession>A0AAV6MLU5</accession>
<reference evidence="2 3" key="1">
    <citation type="journal article" date="2021" name="Hortic Res">
        <title>The domestication of Cucurbita argyrosperma as revealed by the genome of its wild relative.</title>
        <authorList>
            <person name="Barrera-Redondo J."/>
            <person name="Sanchez-de la Vega G."/>
            <person name="Aguirre-Liguori J.A."/>
            <person name="Castellanos-Morales G."/>
            <person name="Gutierrez-Guerrero Y.T."/>
            <person name="Aguirre-Dugua X."/>
            <person name="Aguirre-Planter E."/>
            <person name="Tenaillon M.I."/>
            <person name="Lira-Saade R."/>
            <person name="Eguiarte L.E."/>
        </authorList>
    </citation>
    <scope>NUCLEOTIDE SEQUENCE [LARGE SCALE GENOMIC DNA]</scope>
    <source>
        <strain evidence="2">JBR-2021</strain>
    </source>
</reference>
<organism evidence="2 3">
    <name type="scientific">Cucurbita argyrosperma subsp. sororia</name>
    <dbReference type="NCBI Taxonomy" id="37648"/>
    <lineage>
        <taxon>Eukaryota</taxon>
        <taxon>Viridiplantae</taxon>
        <taxon>Streptophyta</taxon>
        <taxon>Embryophyta</taxon>
        <taxon>Tracheophyta</taxon>
        <taxon>Spermatophyta</taxon>
        <taxon>Magnoliopsida</taxon>
        <taxon>eudicotyledons</taxon>
        <taxon>Gunneridae</taxon>
        <taxon>Pentapetalae</taxon>
        <taxon>rosids</taxon>
        <taxon>fabids</taxon>
        <taxon>Cucurbitales</taxon>
        <taxon>Cucurbitaceae</taxon>
        <taxon>Cucurbiteae</taxon>
        <taxon>Cucurbita</taxon>
    </lineage>
</organism>